<evidence type="ECO:0000256" key="2">
    <source>
        <dbReference type="ARBA" id="ARBA00023015"/>
    </source>
</evidence>
<keyword evidence="7" id="KW-1185">Reference proteome</keyword>
<dbReference type="CDD" id="cd05466">
    <property type="entry name" value="PBP2_LTTR_substrate"/>
    <property type="match status" value="1"/>
</dbReference>
<dbReference type="Gene3D" id="3.40.190.10">
    <property type="entry name" value="Periplasmic binding protein-like II"/>
    <property type="match status" value="2"/>
</dbReference>
<proteinExistence type="inferred from homology"/>
<dbReference type="SUPFAM" id="SSF53850">
    <property type="entry name" value="Periplasmic binding protein-like II"/>
    <property type="match status" value="1"/>
</dbReference>
<dbReference type="Pfam" id="PF03466">
    <property type="entry name" value="LysR_substrate"/>
    <property type="match status" value="1"/>
</dbReference>
<dbReference type="Gene3D" id="1.10.10.10">
    <property type="entry name" value="Winged helix-like DNA-binding domain superfamily/Winged helix DNA-binding domain"/>
    <property type="match status" value="1"/>
</dbReference>
<reference evidence="6 7" key="1">
    <citation type="submission" date="2019-01" db="EMBL/GenBank/DDBJ databases">
        <title>Blautia sp. nov. KGMB01111 isolated human feces.</title>
        <authorList>
            <person name="Park J.-E."/>
            <person name="Kim J.-S."/>
            <person name="Park S.-H."/>
        </authorList>
    </citation>
    <scope>NUCLEOTIDE SEQUENCE [LARGE SCALE GENOMIC DNA]</scope>
    <source>
        <strain evidence="6 7">KGMB01111</strain>
    </source>
</reference>
<evidence type="ECO:0000256" key="3">
    <source>
        <dbReference type="ARBA" id="ARBA00023125"/>
    </source>
</evidence>
<dbReference type="FunFam" id="1.10.10.10:FF:000001">
    <property type="entry name" value="LysR family transcriptional regulator"/>
    <property type="match status" value="1"/>
</dbReference>
<protein>
    <submittedName>
        <fullName evidence="6">LysR family transcriptional regulator</fullName>
    </submittedName>
</protein>
<dbReference type="Pfam" id="PF00126">
    <property type="entry name" value="HTH_1"/>
    <property type="match status" value="1"/>
</dbReference>
<sequence length="301" mass="34938">MTLLQLRYAITVADSRSMNQAAQKLFISQPSLSAAIRELEDEVGIEIFRRTNRGIQVTPDGEEFIGYARQVVEQYALIKARYVDKEKVKKKFGVSMQHYSFAVQAFVEMVKRFGMDRYEFSIYETQTYDVIENVKNFRSELGILYLNDFNRKVLEKIFEENNLEFHELFDCQEYVYLWSGHPLAKKKKITLEDLEDYPFLSFDQGSNNSFYFAEEVFSTYEYKQSIKANDRATMLNLMKGLNGYTLCSGIICENLNGSEYCAVKLSTEETMTIGYLKRKGIPLSSIGKEYLKEISKYNGQA</sequence>
<dbReference type="PRINTS" id="PR00039">
    <property type="entry name" value="HTHLYSR"/>
</dbReference>
<dbReference type="GO" id="GO:0003700">
    <property type="term" value="F:DNA-binding transcription factor activity"/>
    <property type="evidence" value="ECO:0007669"/>
    <property type="project" value="InterPro"/>
</dbReference>
<evidence type="ECO:0000313" key="6">
    <source>
        <dbReference type="EMBL" id="RXS75465.1"/>
    </source>
</evidence>
<dbReference type="PROSITE" id="PS50931">
    <property type="entry name" value="HTH_LYSR"/>
    <property type="match status" value="1"/>
</dbReference>
<feature type="domain" description="HTH lysR-type" evidence="5">
    <location>
        <begin position="1"/>
        <end position="58"/>
    </location>
</feature>
<dbReference type="InterPro" id="IPR005119">
    <property type="entry name" value="LysR_subst-bd"/>
</dbReference>
<evidence type="ECO:0000256" key="4">
    <source>
        <dbReference type="ARBA" id="ARBA00023163"/>
    </source>
</evidence>
<accession>A0A4V1NRZ4</accession>
<dbReference type="EMBL" id="SDKC01000001">
    <property type="protein sequence ID" value="RXS75465.1"/>
    <property type="molecule type" value="Genomic_DNA"/>
</dbReference>
<dbReference type="PANTHER" id="PTHR30346:SF0">
    <property type="entry name" value="HCA OPERON TRANSCRIPTIONAL ACTIVATOR HCAR"/>
    <property type="match status" value="1"/>
</dbReference>
<dbReference type="PANTHER" id="PTHR30346">
    <property type="entry name" value="TRANSCRIPTIONAL DUAL REGULATOR HCAR-RELATED"/>
    <property type="match status" value="1"/>
</dbReference>
<organism evidence="6 7">
    <name type="scientific">Blautia faecicola</name>
    <dbReference type="NCBI Taxonomy" id="2509240"/>
    <lineage>
        <taxon>Bacteria</taxon>
        <taxon>Bacillati</taxon>
        <taxon>Bacillota</taxon>
        <taxon>Clostridia</taxon>
        <taxon>Lachnospirales</taxon>
        <taxon>Lachnospiraceae</taxon>
        <taxon>Blautia</taxon>
    </lineage>
</organism>
<dbReference type="GO" id="GO:0003677">
    <property type="term" value="F:DNA binding"/>
    <property type="evidence" value="ECO:0007669"/>
    <property type="project" value="UniProtKB-KW"/>
</dbReference>
<evidence type="ECO:0000259" key="5">
    <source>
        <dbReference type="PROSITE" id="PS50931"/>
    </source>
</evidence>
<dbReference type="InterPro" id="IPR036388">
    <property type="entry name" value="WH-like_DNA-bd_sf"/>
</dbReference>
<keyword evidence="2" id="KW-0805">Transcription regulation</keyword>
<comment type="similarity">
    <text evidence="1">Belongs to the LysR transcriptional regulatory family.</text>
</comment>
<comment type="caution">
    <text evidence="6">The sequence shown here is derived from an EMBL/GenBank/DDBJ whole genome shotgun (WGS) entry which is preliminary data.</text>
</comment>
<evidence type="ECO:0000313" key="7">
    <source>
        <dbReference type="Proteomes" id="UP000290106"/>
    </source>
</evidence>
<dbReference type="SUPFAM" id="SSF46785">
    <property type="entry name" value="Winged helix' DNA-binding domain"/>
    <property type="match status" value="1"/>
</dbReference>
<gene>
    <name evidence="6" type="ORF">ETP43_09725</name>
</gene>
<dbReference type="GO" id="GO:0032993">
    <property type="term" value="C:protein-DNA complex"/>
    <property type="evidence" value="ECO:0007669"/>
    <property type="project" value="TreeGrafter"/>
</dbReference>
<dbReference type="InterPro" id="IPR000847">
    <property type="entry name" value="LysR_HTH_N"/>
</dbReference>
<keyword evidence="4" id="KW-0804">Transcription</keyword>
<dbReference type="RefSeq" id="WP_129257916.1">
    <property type="nucleotide sequence ID" value="NZ_SDKC01000001.1"/>
</dbReference>
<keyword evidence="3" id="KW-0238">DNA-binding</keyword>
<name>A0A4V1NRZ4_9FIRM</name>
<dbReference type="AlphaFoldDB" id="A0A4V1NRZ4"/>
<dbReference type="InterPro" id="IPR036390">
    <property type="entry name" value="WH_DNA-bd_sf"/>
</dbReference>
<dbReference type="OrthoDB" id="9803714at2"/>
<dbReference type="Proteomes" id="UP000290106">
    <property type="component" value="Unassembled WGS sequence"/>
</dbReference>
<evidence type="ECO:0000256" key="1">
    <source>
        <dbReference type="ARBA" id="ARBA00009437"/>
    </source>
</evidence>